<dbReference type="SUPFAM" id="SSF52266">
    <property type="entry name" value="SGNH hydrolase"/>
    <property type="match status" value="1"/>
</dbReference>
<evidence type="ECO:0000313" key="2">
    <source>
        <dbReference type="EMBL" id="CAI4032541.1"/>
    </source>
</evidence>
<proteinExistence type="predicted"/>
<organism evidence="2 3">
    <name type="scientific">Nitrospira tepida</name>
    <dbReference type="NCBI Taxonomy" id="2973512"/>
    <lineage>
        <taxon>Bacteria</taxon>
        <taxon>Pseudomonadati</taxon>
        <taxon>Nitrospirota</taxon>
        <taxon>Nitrospiria</taxon>
        <taxon>Nitrospirales</taxon>
        <taxon>Nitrospiraceae</taxon>
        <taxon>Nitrospira</taxon>
    </lineage>
</organism>
<dbReference type="AlphaFoldDB" id="A0AA86N108"/>
<gene>
    <name evidence="2" type="ORF">DNFV4_02971</name>
</gene>
<dbReference type="Pfam" id="PF13472">
    <property type="entry name" value="Lipase_GDSL_2"/>
    <property type="match status" value="1"/>
</dbReference>
<feature type="domain" description="SGNH hydrolase-type esterase" evidence="1">
    <location>
        <begin position="112"/>
        <end position="366"/>
    </location>
</feature>
<keyword evidence="2" id="KW-0378">Hydrolase</keyword>
<evidence type="ECO:0000259" key="1">
    <source>
        <dbReference type="Pfam" id="PF13472"/>
    </source>
</evidence>
<dbReference type="RefSeq" id="WP_289269263.1">
    <property type="nucleotide sequence ID" value="NZ_OX365700.1"/>
</dbReference>
<dbReference type="InterPro" id="IPR013830">
    <property type="entry name" value="SGNH_hydro"/>
</dbReference>
<reference evidence="2" key="1">
    <citation type="submission" date="2022-10" db="EMBL/GenBank/DDBJ databases">
        <authorList>
            <person name="Koch H."/>
        </authorList>
    </citation>
    <scope>NUCLEOTIDE SEQUENCE</scope>
    <source>
        <strain evidence="2">DNF</strain>
    </source>
</reference>
<sequence>MKALSAQKQILFALILILAGLVFLEASIRVGAFFLYNRSPYFLFYGFRSVMADDDPEGHSAAYDGYFKFPPNRTLKQYGMFQKPTPIRINSLGFRGEDFSPQKDPNSFRIICLGGSSTFGFFDRDEFTYPSILQRLLNERLHESPIRVEVINAGIPHFTSDNLVSILRNELWQYSPDLITVYSAYNDAVRIIDMTVTQRTLRWLHEHLAIYVALKRLSSMLGGPELHSKYAKYANLSNEDYIKTQVALHRERFDKNLRDIVALARDKGIHVLFIKQPIRMPEIRGNSPEMKWTYEGDLNFARQKLEHGEFLSSEEVTLIIHSELLQTLDGIAKQLSIPVVDNIRIINQHPEYFASYVHLTEEGNQALATALAETIMSNYLTK</sequence>
<keyword evidence="3" id="KW-1185">Reference proteome</keyword>
<protein>
    <submittedName>
        <fullName evidence="2">SGNH/GDSL hydrolase family protein</fullName>
    </submittedName>
</protein>
<dbReference type="PANTHER" id="PTHR30383">
    <property type="entry name" value="THIOESTERASE 1/PROTEASE 1/LYSOPHOSPHOLIPASE L1"/>
    <property type="match status" value="1"/>
</dbReference>
<accession>A0AA86N108</accession>
<evidence type="ECO:0000313" key="3">
    <source>
        <dbReference type="Proteomes" id="UP001179121"/>
    </source>
</evidence>
<dbReference type="PANTHER" id="PTHR30383:SF5">
    <property type="entry name" value="SGNH HYDROLASE-TYPE ESTERASE DOMAIN-CONTAINING PROTEIN"/>
    <property type="match status" value="1"/>
</dbReference>
<dbReference type="EMBL" id="OX365700">
    <property type="protein sequence ID" value="CAI4032541.1"/>
    <property type="molecule type" value="Genomic_DNA"/>
</dbReference>
<dbReference type="KEGG" id="nti:DNFV4_02971"/>
<dbReference type="InterPro" id="IPR051532">
    <property type="entry name" value="Ester_Hydrolysis_Enzymes"/>
</dbReference>
<dbReference type="GO" id="GO:0004622">
    <property type="term" value="F:phosphatidylcholine lysophospholipase activity"/>
    <property type="evidence" value="ECO:0007669"/>
    <property type="project" value="TreeGrafter"/>
</dbReference>
<name>A0AA86N108_9BACT</name>
<dbReference type="Proteomes" id="UP001179121">
    <property type="component" value="Chromosome"/>
</dbReference>
<dbReference type="Gene3D" id="3.40.50.1110">
    <property type="entry name" value="SGNH hydrolase"/>
    <property type="match status" value="1"/>
</dbReference>
<dbReference type="InterPro" id="IPR036514">
    <property type="entry name" value="SGNH_hydro_sf"/>
</dbReference>